<evidence type="ECO:0000313" key="2">
    <source>
        <dbReference type="EMBL" id="UOE78291.1"/>
    </source>
</evidence>
<evidence type="ECO:0000256" key="1">
    <source>
        <dbReference type="ARBA" id="ARBA00022825"/>
    </source>
</evidence>
<protein>
    <recommendedName>
        <fullName evidence="4">Peptidase S1 domain-containing protein</fullName>
    </recommendedName>
</protein>
<dbReference type="Proteomes" id="UP001058458">
    <property type="component" value="Plasmid unnamed1"/>
</dbReference>
<organism evidence="2 3">
    <name type="scientific">Parageobacillus thermoglucosidasius</name>
    <name type="common">Geobacillus thermoglucosidasius</name>
    <dbReference type="NCBI Taxonomy" id="1426"/>
    <lineage>
        <taxon>Bacteria</taxon>
        <taxon>Bacillati</taxon>
        <taxon>Bacillota</taxon>
        <taxon>Bacilli</taxon>
        <taxon>Bacillales</taxon>
        <taxon>Anoxybacillaceae</taxon>
        <taxon>Parageobacillus</taxon>
    </lineage>
</organism>
<dbReference type="EMBL" id="CP063415">
    <property type="protein sequence ID" value="UOE78291.1"/>
    <property type="molecule type" value="Genomic_DNA"/>
</dbReference>
<dbReference type="CDD" id="cd21112">
    <property type="entry name" value="alphaLP-like"/>
    <property type="match status" value="1"/>
</dbReference>
<gene>
    <name evidence="2" type="ORF">IMI45_19885</name>
</gene>
<dbReference type="GO" id="GO:0008236">
    <property type="term" value="F:serine-type peptidase activity"/>
    <property type="evidence" value="ECO:0007669"/>
    <property type="project" value="UniProtKB-KW"/>
</dbReference>
<dbReference type="RefSeq" id="WP_237811238.1">
    <property type="nucleotide sequence ID" value="NZ_CP063415.1"/>
</dbReference>
<keyword evidence="1" id="KW-0378">Hydrolase</keyword>
<dbReference type="InterPro" id="IPR009003">
    <property type="entry name" value="Peptidase_S1_PA"/>
</dbReference>
<keyword evidence="2" id="KW-0614">Plasmid</keyword>
<dbReference type="InterPro" id="IPR043504">
    <property type="entry name" value="Peptidase_S1_PA_chymotrypsin"/>
</dbReference>
<evidence type="ECO:0008006" key="4">
    <source>
        <dbReference type="Google" id="ProtNLM"/>
    </source>
</evidence>
<keyword evidence="1" id="KW-0720">Serine protease</keyword>
<geneLocation type="plasmid" evidence="2 3">
    <name>unnamed1</name>
</geneLocation>
<evidence type="ECO:0000313" key="3">
    <source>
        <dbReference type="Proteomes" id="UP001058458"/>
    </source>
</evidence>
<keyword evidence="1" id="KW-0645">Protease</keyword>
<proteinExistence type="predicted"/>
<dbReference type="AlphaFoldDB" id="A0AB38R670"/>
<accession>A0AB38R670</accession>
<name>A0AB38R670_PARTM</name>
<sequence length="430" mass="47763">MLRKLEFLLTIFISFLILFPSISVGATNIGKEPLSMVPESALPVLETQNNELAEVHRSIENIFGSVESFYEYGTLYLKKDGSIVIGINKEDSKIKEFKEKIKSVSSSNKVQWKKIDYSTSSLIKIAEKVQADLEKRKEEKSIAEQTTIVSVDEVNGKVVLEVESISEHIQKHFENQFGDILVIKQGISAHPEISRERNWTKLGGGIALSDYGDPFGVCTSAGIGEKDSRYFLITAGHCLNGDKSGAYQYDVRVGTDHTVGNWNGIDVGLILLDSTNELSPRYVTNYFYWHAEDNDDYDKRIEGIGTYYYSGMYLCKSGNTTGVTCGYLESTSYKYVDYAGDQYGSQKLLKINNDNNTGILNYSSGGDSGAIVFDPYAFLIYGIHSGGESPDGSTNPTYGLFTKITDVMNMYSTPSASFSIYISDTNVRFD</sequence>
<dbReference type="SUPFAM" id="SSF50494">
    <property type="entry name" value="Trypsin-like serine proteases"/>
    <property type="match status" value="1"/>
</dbReference>
<reference evidence="2" key="1">
    <citation type="submission" date="2020-10" db="EMBL/GenBank/DDBJ databases">
        <authorList>
            <person name="Delgado J.A."/>
            <person name="Gonzalez J.M."/>
        </authorList>
    </citation>
    <scope>NUCLEOTIDE SEQUENCE</scope>
    <source>
        <strain evidence="2">23.6</strain>
        <plasmid evidence="2">unnamed1</plasmid>
    </source>
</reference>
<dbReference type="Gene3D" id="2.40.10.10">
    <property type="entry name" value="Trypsin-like serine proteases"/>
    <property type="match status" value="2"/>
</dbReference>